<evidence type="ECO:0000256" key="1">
    <source>
        <dbReference type="SAM" id="Phobius"/>
    </source>
</evidence>
<gene>
    <name evidence="2" type="ORF">E2R66_21880</name>
</gene>
<dbReference type="RefSeq" id="WP_133234785.1">
    <property type="nucleotide sequence ID" value="NZ_SOZE01000030.1"/>
</dbReference>
<name>A0A4Y8S7T6_9SPHI</name>
<keyword evidence="1" id="KW-0472">Membrane</keyword>
<evidence type="ECO:0000313" key="3">
    <source>
        <dbReference type="Proteomes" id="UP000297540"/>
    </source>
</evidence>
<keyword evidence="3" id="KW-1185">Reference proteome</keyword>
<accession>A0A4Y8S7T6</accession>
<sequence>MKINKNQVILYGFGILLFIVIDYFARIDDENKFRQFYYTDISGQISKISPHKGAVDITVRGKTFTFSPDFVDNKTDFQFFAKVGDSVSKSAKSDTLKLVRNGKIYSYTFSK</sequence>
<keyword evidence="1" id="KW-1133">Transmembrane helix</keyword>
<dbReference type="EMBL" id="SOZE01000030">
    <property type="protein sequence ID" value="TFF34464.1"/>
    <property type="molecule type" value="Genomic_DNA"/>
</dbReference>
<organism evidence="2 3">
    <name type="scientific">Mucilaginibacter psychrotolerans</name>
    <dbReference type="NCBI Taxonomy" id="1524096"/>
    <lineage>
        <taxon>Bacteria</taxon>
        <taxon>Pseudomonadati</taxon>
        <taxon>Bacteroidota</taxon>
        <taxon>Sphingobacteriia</taxon>
        <taxon>Sphingobacteriales</taxon>
        <taxon>Sphingobacteriaceae</taxon>
        <taxon>Mucilaginibacter</taxon>
    </lineage>
</organism>
<evidence type="ECO:0000313" key="2">
    <source>
        <dbReference type="EMBL" id="TFF34464.1"/>
    </source>
</evidence>
<dbReference type="Proteomes" id="UP000297540">
    <property type="component" value="Unassembled WGS sequence"/>
</dbReference>
<reference evidence="2 3" key="1">
    <citation type="journal article" date="2017" name="Int. J. Syst. Evol. Microbiol.">
        <title>Mucilaginibacterpsychrotolerans sp. nov., isolated from peatlands.</title>
        <authorList>
            <person name="Deng Y."/>
            <person name="Shen L."/>
            <person name="Xu B."/>
            <person name="Liu Y."/>
            <person name="Gu Z."/>
            <person name="Liu H."/>
            <person name="Zhou Y."/>
        </authorList>
    </citation>
    <scope>NUCLEOTIDE SEQUENCE [LARGE SCALE GENOMIC DNA]</scope>
    <source>
        <strain evidence="2 3">NH7-4</strain>
    </source>
</reference>
<feature type="transmembrane region" description="Helical" evidence="1">
    <location>
        <begin position="6"/>
        <end position="25"/>
    </location>
</feature>
<protein>
    <submittedName>
        <fullName evidence="2">Uncharacterized protein</fullName>
    </submittedName>
</protein>
<proteinExistence type="predicted"/>
<comment type="caution">
    <text evidence="2">The sequence shown here is derived from an EMBL/GenBank/DDBJ whole genome shotgun (WGS) entry which is preliminary data.</text>
</comment>
<keyword evidence="1" id="KW-0812">Transmembrane</keyword>
<dbReference type="AlphaFoldDB" id="A0A4Y8S7T6"/>